<feature type="domain" description="HTH lacI-type" evidence="4">
    <location>
        <begin position="6"/>
        <end position="60"/>
    </location>
</feature>
<dbReference type="PANTHER" id="PTHR30146:SF109">
    <property type="entry name" value="HTH-TYPE TRANSCRIPTIONAL REGULATOR GALS"/>
    <property type="match status" value="1"/>
</dbReference>
<comment type="caution">
    <text evidence="5">The sequence shown here is derived from an EMBL/GenBank/DDBJ whole genome shotgun (WGS) entry which is preliminary data.</text>
</comment>
<evidence type="ECO:0000259" key="4">
    <source>
        <dbReference type="PROSITE" id="PS50932"/>
    </source>
</evidence>
<dbReference type="PANTHER" id="PTHR30146">
    <property type="entry name" value="LACI-RELATED TRANSCRIPTIONAL REPRESSOR"/>
    <property type="match status" value="1"/>
</dbReference>
<dbReference type="EMBL" id="BONP01000018">
    <property type="protein sequence ID" value="GIG41028.1"/>
    <property type="molecule type" value="Genomic_DNA"/>
</dbReference>
<name>A0ABQ4DNW8_9CELL</name>
<dbReference type="Gene3D" id="1.10.260.40">
    <property type="entry name" value="lambda repressor-like DNA-binding domains"/>
    <property type="match status" value="1"/>
</dbReference>
<proteinExistence type="predicted"/>
<evidence type="ECO:0000313" key="6">
    <source>
        <dbReference type="Proteomes" id="UP000614741"/>
    </source>
</evidence>
<dbReference type="InterPro" id="IPR046335">
    <property type="entry name" value="LacI/GalR-like_sensor"/>
</dbReference>
<dbReference type="RefSeq" id="WP_203675243.1">
    <property type="nucleotide sequence ID" value="NZ_BONP01000018.1"/>
</dbReference>
<keyword evidence="3" id="KW-0804">Transcription</keyword>
<dbReference type="Pfam" id="PF00356">
    <property type="entry name" value="LacI"/>
    <property type="match status" value="1"/>
</dbReference>
<organism evidence="5 6">
    <name type="scientific">Cellulomonas phragmiteti</name>
    <dbReference type="NCBI Taxonomy" id="478780"/>
    <lineage>
        <taxon>Bacteria</taxon>
        <taxon>Bacillati</taxon>
        <taxon>Actinomycetota</taxon>
        <taxon>Actinomycetes</taxon>
        <taxon>Micrococcales</taxon>
        <taxon>Cellulomonadaceae</taxon>
        <taxon>Cellulomonas</taxon>
    </lineage>
</organism>
<dbReference type="Gene3D" id="3.40.50.2300">
    <property type="match status" value="2"/>
</dbReference>
<reference evidence="5 6" key="1">
    <citation type="submission" date="2021-01" db="EMBL/GenBank/DDBJ databases">
        <title>Whole genome shotgun sequence of Cellulomonas phragmiteti NBRC 110785.</title>
        <authorList>
            <person name="Komaki H."/>
            <person name="Tamura T."/>
        </authorList>
    </citation>
    <scope>NUCLEOTIDE SEQUENCE [LARGE SCALE GENOMIC DNA]</scope>
    <source>
        <strain evidence="5 6">NBRC 110785</strain>
    </source>
</reference>
<sequence length="336" mass="35123">MPAPRATSRDVARLAGVAQSTVSYVLAGKGSISPATRERVLQAAAELQYRPNLAARAMRTRRTGRVAAVMGLPAYDPAAMLAGASAVAQESGYAMDVLHVDGSIETRSERVLELASSGQLEGVLSFVPLLPDVHAQAPDDVPVIVSETFDDDMHAAGDLVDASPVAELVEHLAALGHTRFLHVAGPPRYASAVARRDAYLATVARLGLTSLGVVDGDWSGRSGLEAMRSLPDDAPPLAVVACNDLVAVGVMRGAADRGWAVPGDVSVTGWDDIAVSPYLTPSLTTVDTDRTEAGRRAMHQLVAALGQEPAPHGLPSLTTVVWRESTAPPSPRTARP</sequence>
<evidence type="ECO:0000256" key="1">
    <source>
        <dbReference type="ARBA" id="ARBA00023015"/>
    </source>
</evidence>
<dbReference type="Pfam" id="PF13377">
    <property type="entry name" value="Peripla_BP_3"/>
    <property type="match status" value="1"/>
</dbReference>
<dbReference type="InterPro" id="IPR028082">
    <property type="entry name" value="Peripla_BP_I"/>
</dbReference>
<evidence type="ECO:0000256" key="3">
    <source>
        <dbReference type="ARBA" id="ARBA00023163"/>
    </source>
</evidence>
<dbReference type="SUPFAM" id="SSF47413">
    <property type="entry name" value="lambda repressor-like DNA-binding domains"/>
    <property type="match status" value="1"/>
</dbReference>
<accession>A0ABQ4DNW8</accession>
<evidence type="ECO:0000256" key="2">
    <source>
        <dbReference type="ARBA" id="ARBA00023125"/>
    </source>
</evidence>
<dbReference type="SUPFAM" id="SSF53822">
    <property type="entry name" value="Periplasmic binding protein-like I"/>
    <property type="match status" value="1"/>
</dbReference>
<keyword evidence="6" id="KW-1185">Reference proteome</keyword>
<dbReference type="InterPro" id="IPR010982">
    <property type="entry name" value="Lambda_DNA-bd_dom_sf"/>
</dbReference>
<dbReference type="Proteomes" id="UP000614741">
    <property type="component" value="Unassembled WGS sequence"/>
</dbReference>
<dbReference type="CDD" id="cd01392">
    <property type="entry name" value="HTH_LacI"/>
    <property type="match status" value="1"/>
</dbReference>
<gene>
    <name evidence="5" type="ORF">Cph01nite_27900</name>
</gene>
<dbReference type="PROSITE" id="PS50932">
    <property type="entry name" value="HTH_LACI_2"/>
    <property type="match status" value="1"/>
</dbReference>
<dbReference type="SMART" id="SM00354">
    <property type="entry name" value="HTH_LACI"/>
    <property type="match status" value="1"/>
</dbReference>
<keyword evidence="2" id="KW-0238">DNA-binding</keyword>
<keyword evidence="1" id="KW-0805">Transcription regulation</keyword>
<protein>
    <submittedName>
        <fullName evidence="5">LacI family transcriptional regulator</fullName>
    </submittedName>
</protein>
<dbReference type="InterPro" id="IPR000843">
    <property type="entry name" value="HTH_LacI"/>
</dbReference>
<evidence type="ECO:0000313" key="5">
    <source>
        <dbReference type="EMBL" id="GIG41028.1"/>
    </source>
</evidence>